<sequence length="247" mass="27189">MKRIVAFHLLLVLALTAVGQAKNGSAKLIRDLAVQVDGKLAEWDGHWHTVGDQDALWSYAVTYDDQHLFVATKVIEPALQLEAAAHGVAIMINNQGKKKHGMQFIFPVPDAETIRSMLESGDFSATHVKTALIEGSRGYKVKDFPKIVDGMLSLRNSYGLHAIAKIDDSDHLLYESAIPLAQLGLVEGENTIAIQIALQNRWDIGAMSKARPQQRTLSPNKGTARVKSPYKGNTSVWIVDKIQVKKD</sequence>
<accession>A0ABW5UD08</accession>
<dbReference type="SUPFAM" id="SSF49344">
    <property type="entry name" value="CBD9-like"/>
    <property type="match status" value="1"/>
</dbReference>
<feature type="signal peptide" evidence="1">
    <location>
        <begin position="1"/>
        <end position="21"/>
    </location>
</feature>
<feature type="chain" id="PRO_5047109432" evidence="1">
    <location>
        <begin position="22"/>
        <end position="247"/>
    </location>
</feature>
<dbReference type="RefSeq" id="WP_156472521.1">
    <property type="nucleotide sequence ID" value="NZ_JBHUMB010000006.1"/>
</dbReference>
<gene>
    <name evidence="2" type="ORF">ACFSQ6_07745</name>
</gene>
<keyword evidence="1" id="KW-0732">Signal</keyword>
<name>A0ABW5UD08_9SPHI</name>
<evidence type="ECO:0000313" key="3">
    <source>
        <dbReference type="Proteomes" id="UP001597418"/>
    </source>
</evidence>
<comment type="caution">
    <text evidence="2">The sequence shown here is derived from an EMBL/GenBank/DDBJ whole genome shotgun (WGS) entry which is preliminary data.</text>
</comment>
<dbReference type="Proteomes" id="UP001597418">
    <property type="component" value="Unassembled WGS sequence"/>
</dbReference>
<dbReference type="Gene3D" id="2.60.40.1190">
    <property type="match status" value="1"/>
</dbReference>
<reference evidence="3" key="1">
    <citation type="journal article" date="2019" name="Int. J. Syst. Evol. Microbiol.">
        <title>The Global Catalogue of Microorganisms (GCM) 10K type strain sequencing project: providing services to taxonomists for standard genome sequencing and annotation.</title>
        <authorList>
            <consortium name="The Broad Institute Genomics Platform"/>
            <consortium name="The Broad Institute Genome Sequencing Center for Infectious Disease"/>
            <person name="Wu L."/>
            <person name="Ma J."/>
        </authorList>
    </citation>
    <scope>NUCLEOTIDE SEQUENCE [LARGE SCALE GENOMIC DNA]</scope>
    <source>
        <strain evidence="3">KCTC 42247</strain>
    </source>
</reference>
<dbReference type="EMBL" id="JBHUMB010000006">
    <property type="protein sequence ID" value="MFD2743288.1"/>
    <property type="molecule type" value="Genomic_DNA"/>
</dbReference>
<evidence type="ECO:0000256" key="1">
    <source>
        <dbReference type="SAM" id="SignalP"/>
    </source>
</evidence>
<protein>
    <submittedName>
        <fullName evidence="2">Uncharacterized protein</fullName>
    </submittedName>
</protein>
<organism evidence="2 3">
    <name type="scientific">Sphingobacterium populi</name>
    <dbReference type="NCBI Taxonomy" id="1812824"/>
    <lineage>
        <taxon>Bacteria</taxon>
        <taxon>Pseudomonadati</taxon>
        <taxon>Bacteroidota</taxon>
        <taxon>Sphingobacteriia</taxon>
        <taxon>Sphingobacteriales</taxon>
        <taxon>Sphingobacteriaceae</taxon>
        <taxon>Sphingobacterium</taxon>
    </lineage>
</organism>
<keyword evidence="3" id="KW-1185">Reference proteome</keyword>
<evidence type="ECO:0000313" key="2">
    <source>
        <dbReference type="EMBL" id="MFD2743288.1"/>
    </source>
</evidence>
<proteinExistence type="predicted"/>